<dbReference type="GO" id="GO:0008455">
    <property type="term" value="F:alpha-1,6-mannosylglycoprotein 2-beta-N-acetylglucosaminyltransferase activity"/>
    <property type="evidence" value="ECO:0007669"/>
    <property type="project" value="InterPro"/>
</dbReference>
<evidence type="ECO:0000256" key="7">
    <source>
        <dbReference type="ARBA" id="ARBA00022723"/>
    </source>
</evidence>
<keyword evidence="5" id="KW-0808">Transferase</keyword>
<keyword evidence="11" id="KW-0472">Membrane</keyword>
<evidence type="ECO:0000256" key="8">
    <source>
        <dbReference type="ARBA" id="ARBA00022968"/>
    </source>
</evidence>
<keyword evidence="9" id="KW-1133">Transmembrane helix</keyword>
<evidence type="ECO:0000256" key="1">
    <source>
        <dbReference type="ARBA" id="ARBA00001936"/>
    </source>
</evidence>
<keyword evidence="13" id="KW-0325">Glycoprotein</keyword>
<dbReference type="InterPro" id="IPR007754">
    <property type="entry name" value="GlcNAc_II"/>
</dbReference>
<reference evidence="17" key="1">
    <citation type="submission" date="2014-12" db="EMBL/GenBank/DDBJ databases">
        <title>Insight into the proteome of Arion vulgaris.</title>
        <authorList>
            <person name="Aradska J."/>
            <person name="Bulat T."/>
            <person name="Smidak R."/>
            <person name="Sarate P."/>
            <person name="Gangsoo J."/>
            <person name="Sialana F."/>
            <person name="Bilban M."/>
            <person name="Lubec G."/>
        </authorList>
    </citation>
    <scope>NUCLEOTIDE SEQUENCE</scope>
    <source>
        <tissue evidence="17">Skin</tissue>
    </source>
</reference>
<dbReference type="PANTHER" id="PTHR12871:SF0">
    <property type="entry name" value="ALPHA-1,6-MANNOSYL-GLYCOPROTEIN 2-BETA-N-ACETYLGLUCOSAMINYLTRANSFERASE"/>
    <property type="match status" value="1"/>
</dbReference>
<evidence type="ECO:0000256" key="15">
    <source>
        <dbReference type="PIRSR" id="PIRSR607754-2"/>
    </source>
</evidence>
<evidence type="ECO:0000256" key="10">
    <source>
        <dbReference type="ARBA" id="ARBA00023034"/>
    </source>
</evidence>
<sequence>MKATRIFHIGECGMHKKSKNCDPMTKVKEAETKLQENEQYLYPDVMSIAGESRIKLRDPKPNGGWGDIRDHKLCKHYFNTTDNR</sequence>
<keyword evidence="4" id="KW-0328">Glycosyltransferase</keyword>
<keyword evidence="14 15" id="KW-0464">Manganese</keyword>
<evidence type="ECO:0000256" key="4">
    <source>
        <dbReference type="ARBA" id="ARBA00022676"/>
    </source>
</evidence>
<feature type="disulfide bond" evidence="16">
    <location>
        <begin position="12"/>
        <end position="21"/>
    </location>
</feature>
<keyword evidence="8" id="KW-0735">Signal-anchor</keyword>
<dbReference type="GO" id="GO:0006487">
    <property type="term" value="P:protein N-linked glycosylation"/>
    <property type="evidence" value="ECO:0007669"/>
    <property type="project" value="TreeGrafter"/>
</dbReference>
<organism evidence="17">
    <name type="scientific">Arion vulgaris</name>
    <dbReference type="NCBI Taxonomy" id="1028688"/>
    <lineage>
        <taxon>Eukaryota</taxon>
        <taxon>Metazoa</taxon>
        <taxon>Spiralia</taxon>
        <taxon>Lophotrochozoa</taxon>
        <taxon>Mollusca</taxon>
        <taxon>Gastropoda</taxon>
        <taxon>Heterobranchia</taxon>
        <taxon>Euthyneura</taxon>
        <taxon>Panpulmonata</taxon>
        <taxon>Eupulmonata</taxon>
        <taxon>Stylommatophora</taxon>
        <taxon>Helicina</taxon>
        <taxon>Arionoidea</taxon>
        <taxon>Arionidae</taxon>
        <taxon>Arion</taxon>
    </lineage>
</organism>
<evidence type="ECO:0000256" key="11">
    <source>
        <dbReference type="ARBA" id="ARBA00023136"/>
    </source>
</evidence>
<dbReference type="GO" id="GO:0005795">
    <property type="term" value="C:Golgi stack"/>
    <property type="evidence" value="ECO:0007669"/>
    <property type="project" value="InterPro"/>
</dbReference>
<comment type="cofactor">
    <cofactor evidence="1 15">
        <name>Mn(2+)</name>
        <dbReference type="ChEBI" id="CHEBI:29035"/>
    </cofactor>
</comment>
<dbReference type="GO" id="GO:0000139">
    <property type="term" value="C:Golgi membrane"/>
    <property type="evidence" value="ECO:0007669"/>
    <property type="project" value="UniProtKB-SubCell"/>
</dbReference>
<name>A0A0B7A5M6_9EUPU</name>
<evidence type="ECO:0000256" key="14">
    <source>
        <dbReference type="ARBA" id="ARBA00023211"/>
    </source>
</evidence>
<evidence type="ECO:0000256" key="6">
    <source>
        <dbReference type="ARBA" id="ARBA00022692"/>
    </source>
</evidence>
<accession>A0A0B7A5M6</accession>
<keyword evidence="12 16" id="KW-1015">Disulfide bond</keyword>
<keyword evidence="6" id="KW-0812">Transmembrane</keyword>
<keyword evidence="10" id="KW-0333">Golgi apparatus</keyword>
<protein>
    <submittedName>
        <fullName evidence="17">Uncharacterized protein</fullName>
    </submittedName>
</protein>
<dbReference type="GO" id="GO:0046872">
    <property type="term" value="F:metal ion binding"/>
    <property type="evidence" value="ECO:0007669"/>
    <property type="project" value="UniProtKB-KW"/>
</dbReference>
<evidence type="ECO:0000256" key="12">
    <source>
        <dbReference type="ARBA" id="ARBA00023157"/>
    </source>
</evidence>
<feature type="binding site" evidence="15">
    <location>
        <position position="8"/>
    </location>
    <ligand>
        <name>Mn(2+)</name>
        <dbReference type="ChEBI" id="CHEBI:29035"/>
    </ligand>
</feature>
<comment type="pathway">
    <text evidence="3">Protein modification; protein glycosylation.</text>
</comment>
<dbReference type="Pfam" id="PF05060">
    <property type="entry name" value="MGAT2"/>
    <property type="match status" value="1"/>
</dbReference>
<evidence type="ECO:0000313" key="17">
    <source>
        <dbReference type="EMBL" id="CEK75285.1"/>
    </source>
</evidence>
<comment type="subcellular location">
    <subcellularLocation>
        <location evidence="2">Golgi apparatus membrane</location>
        <topology evidence="2">Single-pass type II membrane protein</topology>
    </subcellularLocation>
</comment>
<evidence type="ECO:0000256" key="5">
    <source>
        <dbReference type="ARBA" id="ARBA00022679"/>
    </source>
</evidence>
<gene>
    <name evidence="17" type="primary">ORF94776</name>
</gene>
<evidence type="ECO:0000256" key="2">
    <source>
        <dbReference type="ARBA" id="ARBA00004323"/>
    </source>
</evidence>
<dbReference type="AlphaFoldDB" id="A0A0B7A5M6"/>
<dbReference type="UniPathway" id="UPA00378"/>
<evidence type="ECO:0000256" key="13">
    <source>
        <dbReference type="ARBA" id="ARBA00023180"/>
    </source>
</evidence>
<keyword evidence="7 15" id="KW-0479">Metal-binding</keyword>
<proteinExistence type="predicted"/>
<dbReference type="GO" id="GO:0009312">
    <property type="term" value="P:oligosaccharide biosynthetic process"/>
    <property type="evidence" value="ECO:0007669"/>
    <property type="project" value="InterPro"/>
</dbReference>
<evidence type="ECO:0000256" key="9">
    <source>
        <dbReference type="ARBA" id="ARBA00022989"/>
    </source>
</evidence>
<evidence type="ECO:0000256" key="3">
    <source>
        <dbReference type="ARBA" id="ARBA00004922"/>
    </source>
</evidence>
<dbReference type="EMBL" id="HACG01028420">
    <property type="protein sequence ID" value="CEK75285.1"/>
    <property type="molecule type" value="Transcribed_RNA"/>
</dbReference>
<evidence type="ECO:0000256" key="16">
    <source>
        <dbReference type="PIRSR" id="PIRSR607754-3"/>
    </source>
</evidence>
<dbReference type="PANTHER" id="PTHR12871">
    <property type="entry name" value="BETA-1,2-N-ACETYLGLUCOSAMINYLTRANSFERASE II"/>
    <property type="match status" value="1"/>
</dbReference>